<name>A0ABX7S3Z9_9BIFI</name>
<gene>
    <name evidence="2" type="ORF">BLI708_00195</name>
    <name evidence="3" type="ORF">BLI708_11350</name>
</gene>
<feature type="domain" description="IrrE N-terminal-like" evidence="1">
    <location>
        <begin position="16"/>
        <end position="117"/>
    </location>
</feature>
<dbReference type="InterPro" id="IPR010359">
    <property type="entry name" value="IrrE_HExxH"/>
</dbReference>
<dbReference type="Gene3D" id="1.10.10.2910">
    <property type="match status" value="1"/>
</dbReference>
<evidence type="ECO:0000313" key="4">
    <source>
        <dbReference type="Proteomes" id="UP000663067"/>
    </source>
</evidence>
<dbReference type="EMBL" id="CP071591">
    <property type="protein sequence ID" value="QSY58713.1"/>
    <property type="molecule type" value="Genomic_DNA"/>
</dbReference>
<sequence length="130" mass="14787">MGITYDGLLDEAANNGIHVEERKLPNGLCGLYYEPTRLIVIDETLLDAQKRCTLVHELIHAQHHDQGCNPYDSKTEHRTRIQTALRLVNPIEYALAERLYGGNTYLIACELGLTVQVIQDYKNLLHESIE</sequence>
<accession>A0ABX7S3Z9</accession>
<dbReference type="Pfam" id="PF06114">
    <property type="entry name" value="Peptidase_M78"/>
    <property type="match status" value="1"/>
</dbReference>
<dbReference type="RefSeq" id="WP_133125013.1">
    <property type="nucleotide sequence ID" value="NZ_CP071591.1"/>
</dbReference>
<protein>
    <submittedName>
        <fullName evidence="3">ImmA/IrrE family metallo-endopeptidase</fullName>
    </submittedName>
</protein>
<keyword evidence="4" id="KW-1185">Reference proteome</keyword>
<evidence type="ECO:0000259" key="1">
    <source>
        <dbReference type="Pfam" id="PF06114"/>
    </source>
</evidence>
<evidence type="ECO:0000313" key="2">
    <source>
        <dbReference type="EMBL" id="QSY58713.1"/>
    </source>
</evidence>
<evidence type="ECO:0000313" key="3">
    <source>
        <dbReference type="EMBL" id="QSY58908.1"/>
    </source>
</evidence>
<reference evidence="3 4" key="1">
    <citation type="submission" date="2021-03" db="EMBL/GenBank/DDBJ databases">
        <title>Genome sequencing of Bifidobacterium imperatoris JCM 32708.</title>
        <authorList>
            <person name="Kim J."/>
        </authorList>
    </citation>
    <scope>NUCLEOTIDE SEQUENCE [LARGE SCALE GENOMIC DNA]</scope>
    <source>
        <strain evidence="3 4">JCM 32708</strain>
    </source>
</reference>
<dbReference type="Proteomes" id="UP000663067">
    <property type="component" value="Chromosome"/>
</dbReference>
<proteinExistence type="predicted"/>
<dbReference type="EMBL" id="CP071591">
    <property type="protein sequence ID" value="QSY58908.1"/>
    <property type="molecule type" value="Genomic_DNA"/>
</dbReference>
<organism evidence="3 4">
    <name type="scientific">Bifidobacterium imperatoris</name>
    <dbReference type="NCBI Taxonomy" id="2020965"/>
    <lineage>
        <taxon>Bacteria</taxon>
        <taxon>Bacillati</taxon>
        <taxon>Actinomycetota</taxon>
        <taxon>Actinomycetes</taxon>
        <taxon>Bifidobacteriales</taxon>
        <taxon>Bifidobacteriaceae</taxon>
        <taxon>Bifidobacterium</taxon>
    </lineage>
</organism>